<keyword evidence="1" id="KW-0812">Transmembrane</keyword>
<keyword evidence="1" id="KW-0472">Membrane</keyword>
<proteinExistence type="predicted"/>
<reference evidence="2" key="2">
    <citation type="journal article" date="2015" name="Data Brief">
        <title>Shoot transcriptome of the giant reed, Arundo donax.</title>
        <authorList>
            <person name="Barrero R.A."/>
            <person name="Guerrero F.D."/>
            <person name="Moolhuijzen P."/>
            <person name="Goolsby J.A."/>
            <person name="Tidwell J."/>
            <person name="Bellgard S.E."/>
            <person name="Bellgard M.I."/>
        </authorList>
    </citation>
    <scope>NUCLEOTIDE SEQUENCE</scope>
    <source>
        <tissue evidence="2">Shoot tissue taken approximately 20 cm above the soil surface</tissue>
    </source>
</reference>
<dbReference type="AlphaFoldDB" id="A0A0A8ZDZ3"/>
<organism evidence="2">
    <name type="scientific">Arundo donax</name>
    <name type="common">Giant reed</name>
    <name type="synonym">Donax arundinaceus</name>
    <dbReference type="NCBI Taxonomy" id="35708"/>
    <lineage>
        <taxon>Eukaryota</taxon>
        <taxon>Viridiplantae</taxon>
        <taxon>Streptophyta</taxon>
        <taxon>Embryophyta</taxon>
        <taxon>Tracheophyta</taxon>
        <taxon>Spermatophyta</taxon>
        <taxon>Magnoliopsida</taxon>
        <taxon>Liliopsida</taxon>
        <taxon>Poales</taxon>
        <taxon>Poaceae</taxon>
        <taxon>PACMAD clade</taxon>
        <taxon>Arundinoideae</taxon>
        <taxon>Arundineae</taxon>
        <taxon>Arundo</taxon>
    </lineage>
</organism>
<accession>A0A0A8ZDZ3</accession>
<sequence>MWSSCSHGFSSLLTCCSNFLNGPVMSFLNLSWILAFTAVVSFSAIFELS</sequence>
<reference evidence="2" key="1">
    <citation type="submission" date="2014-09" db="EMBL/GenBank/DDBJ databases">
        <authorList>
            <person name="Magalhaes I.L.F."/>
            <person name="Oliveira U."/>
            <person name="Santos F.R."/>
            <person name="Vidigal T.H.D.A."/>
            <person name="Brescovit A.D."/>
            <person name="Santos A.J."/>
        </authorList>
    </citation>
    <scope>NUCLEOTIDE SEQUENCE</scope>
    <source>
        <tissue evidence="2">Shoot tissue taken approximately 20 cm above the soil surface</tissue>
    </source>
</reference>
<name>A0A0A8ZDZ3_ARUDO</name>
<keyword evidence="1" id="KW-1133">Transmembrane helix</keyword>
<protein>
    <submittedName>
        <fullName evidence="2">Uncharacterized protein</fullName>
    </submittedName>
</protein>
<feature type="transmembrane region" description="Helical" evidence="1">
    <location>
        <begin position="27"/>
        <end position="46"/>
    </location>
</feature>
<dbReference type="EMBL" id="GBRH01262920">
    <property type="protein sequence ID" value="JAD34975.1"/>
    <property type="molecule type" value="Transcribed_RNA"/>
</dbReference>
<evidence type="ECO:0000313" key="2">
    <source>
        <dbReference type="EMBL" id="JAD34975.1"/>
    </source>
</evidence>
<evidence type="ECO:0000256" key="1">
    <source>
        <dbReference type="SAM" id="Phobius"/>
    </source>
</evidence>